<feature type="compositionally biased region" description="Polar residues" evidence="1">
    <location>
        <begin position="645"/>
        <end position="658"/>
    </location>
</feature>
<feature type="region of interest" description="Disordered" evidence="1">
    <location>
        <begin position="807"/>
        <end position="832"/>
    </location>
</feature>
<name>A0AAW0Z6Z5_9TREE</name>
<evidence type="ECO:0000313" key="2">
    <source>
        <dbReference type="EMBL" id="KAK8869744.1"/>
    </source>
</evidence>
<feature type="region of interest" description="Disordered" evidence="1">
    <location>
        <begin position="1"/>
        <end position="33"/>
    </location>
</feature>
<feature type="region of interest" description="Disordered" evidence="1">
    <location>
        <begin position="72"/>
        <end position="124"/>
    </location>
</feature>
<feature type="compositionally biased region" description="Acidic residues" evidence="1">
    <location>
        <begin position="231"/>
        <end position="264"/>
    </location>
</feature>
<feature type="compositionally biased region" description="Polar residues" evidence="1">
    <location>
        <begin position="723"/>
        <end position="741"/>
    </location>
</feature>
<sequence>MEVDNDRLTDDERMDEDYQDLPAGGSVKDDDGDAVMIADGEEYVVEEGEADGVGEMEAEPIISSESINTTTELPIPATTDPNPFLSTPPLSDPFQTGNPFAMTAKPLESPPAPETEMTPVHEEEGVPTTAVGGEALPAEEMSGRVSTGNHFDTVTAPFTAPLPPATTHIESETTTEPESVPPLVTVLEPQTDHAVAESSTMGAPREPTPAVSDAEEEADAAVHETDHVEVGDEDEGAEDGDEAEYYEDEAEHDEQVESEGEIGGELDQHGDVLYDGAEAEDDSEEDYPIDADSLPPIILHLPSSLGARTLFAPLESDPGQLPIWLKGRQAELAEASLSDVWSAIRAECAKEGIVKNGGMIITETQMDLRMNEDDVNLQSITFLELILLYQGCGLPTPVQLHLSWETSRFITRFNAIQEELDAVNIRRSESAELQDEVVNVDGDEAGEEQGGEDDENLGLGEFEEVIEDRYESEPGANGETPAEGEGDEVVYNEEEEEYEEEEAGEVYEGGEQQLESKHNEYEKKADGAKQEVFDDDVKGDTAQEGDNDADIQNAKYHRDDNSAEHGTAHEGLQRGAEEANDVASFYNDHTQRGTLAGGLAQGGDDEVDQPAEHPDEASKEDDREQREGDVSGSGEAEENIESDFVQDTQTDMADSTPISAEPRAELPVHEAQGETEYEDEERAEQATEDAKVDEKVSPIDDSVNDNEIALSRPDPNETVETGIATNDTAEQATGRSSLSPSEYQKAIGVANRALGMAPIPEVQDAEDEVPLDEVEEEGTLIEKEQGVVDAVPDGLAEGGNITELVGDYRSGEIGGATEEDYPEDGESTNPQIVKQVIELRILVDDYEGRDTRIGNPTDTYEGGEEDDIDAEGIYDDDDPTYEDEDREYEGSGSTEDTLEDDEDPSAGTGPASGLGFDTGEEVYESSGVVEDVGATSRVPKRVLRDDEDEGDLDSKRARTGRMADPE</sequence>
<feature type="region of interest" description="Disordered" evidence="1">
    <location>
        <begin position="845"/>
        <end position="966"/>
    </location>
</feature>
<feature type="compositionally biased region" description="Acidic residues" evidence="1">
    <location>
        <begin position="673"/>
        <end position="682"/>
    </location>
</feature>
<dbReference type="KEGG" id="kne:92177572"/>
<feature type="compositionally biased region" description="Basic and acidic residues" evidence="1">
    <location>
        <begin position="610"/>
        <end position="629"/>
    </location>
</feature>
<feature type="compositionally biased region" description="Basic and acidic residues" evidence="1">
    <location>
        <begin position="1"/>
        <end position="11"/>
    </location>
</feature>
<evidence type="ECO:0000256" key="1">
    <source>
        <dbReference type="SAM" id="MobiDB-lite"/>
    </source>
</evidence>
<feature type="compositionally biased region" description="Basic and acidic residues" evidence="1">
    <location>
        <begin position="952"/>
        <end position="966"/>
    </location>
</feature>
<organism evidence="2 3">
    <name type="scientific">Kwoniella newhampshirensis</name>
    <dbReference type="NCBI Taxonomy" id="1651941"/>
    <lineage>
        <taxon>Eukaryota</taxon>
        <taxon>Fungi</taxon>
        <taxon>Dikarya</taxon>
        <taxon>Basidiomycota</taxon>
        <taxon>Agaricomycotina</taxon>
        <taxon>Tremellomycetes</taxon>
        <taxon>Tremellales</taxon>
        <taxon>Cryptococcaceae</taxon>
        <taxon>Kwoniella</taxon>
    </lineage>
</organism>
<feature type="region of interest" description="Disordered" evidence="1">
    <location>
        <begin position="192"/>
        <end position="266"/>
    </location>
</feature>
<feature type="compositionally biased region" description="Basic and acidic residues" evidence="1">
    <location>
        <begin position="662"/>
        <end position="672"/>
    </location>
</feature>
<feature type="compositionally biased region" description="Basic and acidic residues" evidence="1">
    <location>
        <begin position="514"/>
        <end position="541"/>
    </location>
</feature>
<feature type="compositionally biased region" description="Polar residues" evidence="1">
    <location>
        <begin position="79"/>
        <end position="98"/>
    </location>
</feature>
<dbReference type="AlphaFoldDB" id="A0AAW0Z6Z5"/>
<feature type="compositionally biased region" description="Basic and acidic residues" evidence="1">
    <location>
        <begin position="556"/>
        <end position="577"/>
    </location>
</feature>
<feature type="compositionally biased region" description="Acidic residues" evidence="1">
    <location>
        <begin position="861"/>
        <end position="887"/>
    </location>
</feature>
<feature type="compositionally biased region" description="Acidic residues" evidence="1">
    <location>
        <begin position="817"/>
        <end position="826"/>
    </location>
</feature>
<feature type="compositionally biased region" description="Basic and acidic residues" evidence="1">
    <location>
        <begin position="683"/>
        <end position="698"/>
    </location>
</feature>
<feature type="compositionally biased region" description="Acidic residues" evidence="1">
    <location>
        <begin position="482"/>
        <end position="505"/>
    </location>
</feature>
<dbReference type="EMBL" id="JBCAWK010000001">
    <property type="protein sequence ID" value="KAK8869744.1"/>
    <property type="molecule type" value="Genomic_DNA"/>
</dbReference>
<keyword evidence="3" id="KW-1185">Reference proteome</keyword>
<dbReference type="GeneID" id="92177572"/>
<feature type="compositionally biased region" description="Basic and acidic residues" evidence="1">
    <location>
        <begin position="220"/>
        <end position="230"/>
    </location>
</feature>
<feature type="compositionally biased region" description="Low complexity" evidence="1">
    <location>
        <begin position="924"/>
        <end position="933"/>
    </location>
</feature>
<gene>
    <name evidence="2" type="ORF">IAR55_000312</name>
</gene>
<accession>A0AAW0Z6Z5</accession>
<dbReference type="RefSeq" id="XP_066805990.1">
    <property type="nucleotide sequence ID" value="XM_066943448.1"/>
</dbReference>
<comment type="caution">
    <text evidence="2">The sequence shown here is derived from an EMBL/GenBank/DDBJ whole genome shotgun (WGS) entry which is preliminary data.</text>
</comment>
<proteinExistence type="predicted"/>
<feature type="region of interest" description="Disordered" evidence="1">
    <location>
        <begin position="471"/>
        <end position="741"/>
    </location>
</feature>
<reference evidence="2 3" key="1">
    <citation type="journal article" date="2024" name="bioRxiv">
        <title>Comparative genomics of Cryptococcus and Kwoniella reveals pathogenesis evolution and contrasting karyotype dynamics via intercentromeric recombination or chromosome fusion.</title>
        <authorList>
            <person name="Coelho M.A."/>
            <person name="David-Palma M."/>
            <person name="Shea T."/>
            <person name="Bowers K."/>
            <person name="McGinley-Smith S."/>
            <person name="Mohammad A.W."/>
            <person name="Gnirke A."/>
            <person name="Yurkov A.M."/>
            <person name="Nowrousian M."/>
            <person name="Sun S."/>
            <person name="Cuomo C.A."/>
            <person name="Heitman J."/>
        </authorList>
    </citation>
    <scope>NUCLEOTIDE SEQUENCE [LARGE SCALE GENOMIC DNA]</scope>
    <source>
        <strain evidence="2 3">CBS 13917</strain>
    </source>
</reference>
<protein>
    <submittedName>
        <fullName evidence="2">Uncharacterized protein</fullName>
    </submittedName>
</protein>
<dbReference type="Proteomes" id="UP001388673">
    <property type="component" value="Unassembled WGS sequence"/>
</dbReference>
<evidence type="ECO:0000313" key="3">
    <source>
        <dbReference type="Proteomes" id="UP001388673"/>
    </source>
</evidence>
<feature type="region of interest" description="Disordered" evidence="1">
    <location>
        <begin position="140"/>
        <end position="179"/>
    </location>
</feature>